<reference evidence="1 2" key="1">
    <citation type="submission" date="2012-02" db="EMBL/GenBank/DDBJ databases">
        <title>Complete genome sequence of Actinoplanes missouriensis 431 (= NBRC 102363).</title>
        <authorList>
            <person name="Ohnishi Y."/>
            <person name="Ishikawa J."/>
            <person name="Sekine M."/>
            <person name="Hosoyama A."/>
            <person name="Harada T."/>
            <person name="Narita H."/>
            <person name="Hata T."/>
            <person name="Konno Y."/>
            <person name="Tutikane K."/>
            <person name="Fujita N."/>
            <person name="Horinouchi S."/>
            <person name="Hayakawa M."/>
        </authorList>
    </citation>
    <scope>NUCLEOTIDE SEQUENCE [LARGE SCALE GENOMIC DNA]</scope>
    <source>
        <strain evidence="2">ATCC 14538 / DSM 43046 / CBS 188.64 / JCM 3121 / NBRC 102363 / NCIMB 12654 / NRRL B-3342 / UNCC 431</strain>
    </source>
</reference>
<dbReference type="STRING" id="512565.AMIS_1530"/>
<gene>
    <name evidence="1" type="ordered locus">AMIS_1530</name>
</gene>
<dbReference type="KEGG" id="ams:AMIS_1530"/>
<dbReference type="Proteomes" id="UP000007882">
    <property type="component" value="Chromosome"/>
</dbReference>
<dbReference type="AlphaFoldDB" id="I0GX86"/>
<organism evidence="1 2">
    <name type="scientific">Actinoplanes missouriensis (strain ATCC 14538 / DSM 43046 / CBS 188.64 / JCM 3121 / NBRC 102363 / NCIMB 12654 / NRRL B-3342 / UNCC 431)</name>
    <dbReference type="NCBI Taxonomy" id="512565"/>
    <lineage>
        <taxon>Bacteria</taxon>
        <taxon>Bacillati</taxon>
        <taxon>Actinomycetota</taxon>
        <taxon>Actinomycetes</taxon>
        <taxon>Micromonosporales</taxon>
        <taxon>Micromonosporaceae</taxon>
        <taxon>Actinoplanes</taxon>
    </lineage>
</organism>
<sequence length="40" mass="4733">MSSLLGDHTMIWQARSNRALLLDRHDQRQRLIVPFDDGRN</sequence>
<dbReference type="EMBL" id="AP012319">
    <property type="protein sequence ID" value="BAL85373.1"/>
    <property type="molecule type" value="Genomic_DNA"/>
</dbReference>
<protein>
    <submittedName>
        <fullName evidence="1">Uncharacterized protein</fullName>
    </submittedName>
</protein>
<evidence type="ECO:0000313" key="2">
    <source>
        <dbReference type="Proteomes" id="UP000007882"/>
    </source>
</evidence>
<keyword evidence="2" id="KW-1185">Reference proteome</keyword>
<name>I0GX86_ACTM4</name>
<accession>I0GX86</accession>
<proteinExistence type="predicted"/>
<evidence type="ECO:0000313" key="1">
    <source>
        <dbReference type="EMBL" id="BAL85373.1"/>
    </source>
</evidence>
<dbReference type="HOGENOM" id="CLU_3283589_0_0_11"/>